<reference evidence="2" key="1">
    <citation type="journal article" date="2015" name="Genome Announc.">
        <title>Draft Genome Sequences of Anaerolinea thermolimosa IMO-1, Bellilinea caldifistulae GOMI-1, Leptolinea tardivitalis YMTK-2, Levilinea saccharolytica KIBI-1, Longilinea arvoryzae KOME-1, Previously Described as Members of the Class Anaerolineae (Chloroflexi).</title>
        <authorList>
            <person name="Matsuura N."/>
            <person name="Tourlousse M.D."/>
            <person name="Ohashi A."/>
            <person name="Hugenholtz P."/>
            <person name="Sekiguchi Y."/>
        </authorList>
    </citation>
    <scope>NUCLEOTIDE SEQUENCE</scope>
    <source>
        <strain evidence="2">IMO-1</strain>
    </source>
</reference>
<dbReference type="RefSeq" id="WP_062196439.1">
    <property type="nucleotide sequence ID" value="NZ_DF967967.1"/>
</dbReference>
<dbReference type="AlphaFoldDB" id="A0A3D1JHH0"/>
<evidence type="ECO:0000313" key="5">
    <source>
        <dbReference type="Proteomes" id="UP000264141"/>
    </source>
</evidence>
<evidence type="ECO:0000313" key="4">
    <source>
        <dbReference type="Proteomes" id="UP000253922"/>
    </source>
</evidence>
<dbReference type="Proteomes" id="UP000264141">
    <property type="component" value="Unassembled WGS sequence"/>
</dbReference>
<keyword evidence="4" id="KW-1185">Reference proteome</keyword>
<feature type="transmembrane region" description="Helical" evidence="1">
    <location>
        <begin position="176"/>
        <end position="203"/>
    </location>
</feature>
<feature type="transmembrane region" description="Helical" evidence="1">
    <location>
        <begin position="30"/>
        <end position="53"/>
    </location>
</feature>
<keyword evidence="1" id="KW-1133">Transmembrane helix</keyword>
<evidence type="ECO:0000256" key="1">
    <source>
        <dbReference type="SAM" id="Phobius"/>
    </source>
</evidence>
<evidence type="ECO:0000313" key="3">
    <source>
        <dbReference type="EMBL" id="HCE17675.1"/>
    </source>
</evidence>
<feature type="transmembrane region" description="Helical" evidence="1">
    <location>
        <begin position="97"/>
        <end position="118"/>
    </location>
</feature>
<reference evidence="4" key="2">
    <citation type="submission" date="2015-07" db="EMBL/GenBank/DDBJ databases">
        <title>Draft Genome Sequences of Anaerolinea thermolimosa IMO-1, Bellilinea caldifistulae GOMI-1, Leptolinea tardivitalis YMTK-2, Levilinea saccharolytica KIBI-1,Longilinea arvoryzae KOME-1, Previously Described as Members of the Anaerolineaceae (Chloroflexi).</title>
        <authorList>
            <person name="Sekiguchi Y."/>
            <person name="Ohashi A."/>
            <person name="Matsuura N."/>
            <person name="Tourlousse M.D."/>
        </authorList>
    </citation>
    <scope>NUCLEOTIDE SEQUENCE [LARGE SCALE GENOMIC DNA]</scope>
    <source>
        <strain evidence="4">IMO-1</strain>
    </source>
</reference>
<proteinExistence type="predicted"/>
<organism evidence="3 5">
    <name type="scientific">Anaerolinea thermolimosa</name>
    <dbReference type="NCBI Taxonomy" id="229919"/>
    <lineage>
        <taxon>Bacteria</taxon>
        <taxon>Bacillati</taxon>
        <taxon>Chloroflexota</taxon>
        <taxon>Anaerolineae</taxon>
        <taxon>Anaerolineales</taxon>
        <taxon>Anaerolineaceae</taxon>
        <taxon>Anaerolinea</taxon>
    </lineage>
</organism>
<name>A0A3D1JHH0_9CHLR</name>
<gene>
    <name evidence="2" type="ORF">ATHL_03577</name>
    <name evidence="3" type="ORF">DEQ80_07435</name>
</gene>
<sequence length="220" mass="23333">MQDLIWTLVGFFLTLLVFTYLFGDNFFFRLASYLFVGVSAGYVAVTVIYQVILPRLILPLLQGSLAERLFVLVPLVMAALLLTKLSNQLAPLGKLPMAYLVGVGAAVAIGGAVFGTLIGQISGATRPFNVYTYGASGLFEGLLLLIGAIGTLVYFQFNTPSRQPGRTGRAAVVESLALVGQVFIGIALGAVFAGVFTASLTALMDRIQFLLTVIAQLTSG</sequence>
<dbReference type="EMBL" id="DF967967">
    <property type="protein sequence ID" value="GAP08671.1"/>
    <property type="molecule type" value="Genomic_DNA"/>
</dbReference>
<dbReference type="EMBL" id="DPBP01000030">
    <property type="protein sequence ID" value="HCE17675.1"/>
    <property type="molecule type" value="Genomic_DNA"/>
</dbReference>
<dbReference type="Proteomes" id="UP000253922">
    <property type="component" value="Unassembled WGS sequence"/>
</dbReference>
<keyword evidence="1" id="KW-0472">Membrane</keyword>
<feature type="transmembrane region" description="Helical" evidence="1">
    <location>
        <begin position="65"/>
        <end position="85"/>
    </location>
</feature>
<reference evidence="3 5" key="3">
    <citation type="journal article" date="2018" name="Nat. Biotechnol.">
        <title>A standardized bacterial taxonomy based on genome phylogeny substantially revises the tree of life.</title>
        <authorList>
            <person name="Parks D.H."/>
            <person name="Chuvochina M."/>
            <person name="Waite D.W."/>
            <person name="Rinke C."/>
            <person name="Skarshewski A."/>
            <person name="Chaumeil P.A."/>
            <person name="Hugenholtz P."/>
        </authorList>
    </citation>
    <scope>NUCLEOTIDE SEQUENCE [LARGE SCALE GENOMIC DNA]</scope>
    <source>
        <strain evidence="3">UBA8781</strain>
    </source>
</reference>
<evidence type="ECO:0000313" key="2">
    <source>
        <dbReference type="EMBL" id="GAP08671.1"/>
    </source>
</evidence>
<accession>A0A3D1JHH0</accession>
<protein>
    <submittedName>
        <fullName evidence="3">Uncharacterized protein</fullName>
    </submittedName>
</protein>
<dbReference type="OrthoDB" id="163276at2"/>
<dbReference type="STRING" id="229919.GCA_001050195_03511"/>
<feature type="transmembrane region" description="Helical" evidence="1">
    <location>
        <begin position="130"/>
        <end position="155"/>
    </location>
</feature>
<keyword evidence="1" id="KW-0812">Transmembrane</keyword>
<feature type="transmembrane region" description="Helical" evidence="1">
    <location>
        <begin position="6"/>
        <end position="23"/>
    </location>
</feature>